<gene>
    <name evidence="2" type="ORF">PMZ80_002688</name>
</gene>
<feature type="compositionally biased region" description="Basic and acidic residues" evidence="1">
    <location>
        <begin position="86"/>
        <end position="103"/>
    </location>
</feature>
<reference evidence="2 3" key="1">
    <citation type="journal article" date="2023" name="Res Sq">
        <title>Genomic and morphological characterization of Knufia obscura isolated from the Mars 2020 spacecraft assembly facility.</title>
        <authorList>
            <person name="Chander A.M."/>
            <person name="Teixeira M.M."/>
            <person name="Singh N.K."/>
            <person name="Williams M.P."/>
            <person name="Parker C.W."/>
            <person name="Leo P."/>
            <person name="Stajich J.E."/>
            <person name="Torok T."/>
            <person name="Tighe S."/>
            <person name="Mason C.E."/>
            <person name="Venkateswaran K."/>
        </authorList>
    </citation>
    <scope>NUCLEOTIDE SEQUENCE [LARGE SCALE GENOMIC DNA]</scope>
    <source>
        <strain evidence="2 3">CCFEE 5817</strain>
    </source>
</reference>
<feature type="region of interest" description="Disordered" evidence="1">
    <location>
        <begin position="81"/>
        <end position="112"/>
    </location>
</feature>
<sequence>MATRVLYSSHEPHFLHGPKRKAFFKAPFPTTPQPATEVSSTSYTIMKPQNVFVNYTHPGQQNDRRRRREVASYIGTYFRNRSRPAAKRERESSLARGAQHEQAEGLPVASSSSRPSALQMFNWRLEPSGVSPLALRDGTGLRVDPFSSYPVQPTAALPKALDYFFGAYAPTHLLRSNLGPEQAPQKLIQNYVRYAMQHPVMFESIITLSYANMHISQWVDGQPDIDTARHYGSTLKSLREALSVGNGLFEDATFLAILGLINAEYLLGNVNAYRAHTTAMMYIIRYRGGLNAIGWQDITTPVVAGMKAQCQFYINTSSEKLRRMVKDKSEDLLEPSIAALTPQAPFCNFPPKALPPGLQRLASDGRITDRVFHLAKLTMNTPCIDLRHNNAAANTALSTELTAYLEWTISLGSSSLADGILLMALHRELYDLGSAERYSVFYEDVVLHWTRECLAVIDRIDPDDEALVEMFIWTCFKHSGTMVAPFLRMESDDPNDLRMQLMVRAFQKFWQTREWPFCRELLLRFAPMRECVHWWHLIWERTMKLYEGSEGEPQI</sequence>
<dbReference type="PANTHER" id="PTHR37540:SF5">
    <property type="entry name" value="TRANSCRIPTION FACTOR DOMAIN-CONTAINING PROTEIN"/>
    <property type="match status" value="1"/>
</dbReference>
<keyword evidence="3" id="KW-1185">Reference proteome</keyword>
<evidence type="ECO:0000313" key="3">
    <source>
        <dbReference type="Proteomes" id="UP001334248"/>
    </source>
</evidence>
<name>A0ABR0RZ49_9EURO</name>
<accession>A0ABR0RZ49</accession>
<comment type="caution">
    <text evidence="2">The sequence shown here is derived from an EMBL/GenBank/DDBJ whole genome shotgun (WGS) entry which is preliminary data.</text>
</comment>
<evidence type="ECO:0000256" key="1">
    <source>
        <dbReference type="SAM" id="MobiDB-lite"/>
    </source>
</evidence>
<dbReference type="RefSeq" id="XP_064733573.1">
    <property type="nucleotide sequence ID" value="XM_064871120.1"/>
</dbReference>
<dbReference type="EMBL" id="JAVHJV010000002">
    <property type="protein sequence ID" value="KAK5945483.1"/>
    <property type="molecule type" value="Genomic_DNA"/>
</dbReference>
<dbReference type="GeneID" id="89996137"/>
<proteinExistence type="predicted"/>
<organism evidence="2 3">
    <name type="scientific">Knufia obscura</name>
    <dbReference type="NCBI Taxonomy" id="1635080"/>
    <lineage>
        <taxon>Eukaryota</taxon>
        <taxon>Fungi</taxon>
        <taxon>Dikarya</taxon>
        <taxon>Ascomycota</taxon>
        <taxon>Pezizomycotina</taxon>
        <taxon>Eurotiomycetes</taxon>
        <taxon>Chaetothyriomycetidae</taxon>
        <taxon>Chaetothyriales</taxon>
        <taxon>Trichomeriaceae</taxon>
        <taxon>Knufia</taxon>
    </lineage>
</organism>
<dbReference type="Pfam" id="PF11951">
    <property type="entry name" value="Fungal_trans_2"/>
    <property type="match status" value="1"/>
</dbReference>
<dbReference type="PANTHER" id="PTHR37540">
    <property type="entry name" value="TRANSCRIPTION FACTOR (ACR-2), PUTATIVE-RELATED-RELATED"/>
    <property type="match status" value="1"/>
</dbReference>
<dbReference type="InterPro" id="IPR021858">
    <property type="entry name" value="Fun_TF"/>
</dbReference>
<protein>
    <submittedName>
        <fullName evidence="2">Uncharacterized protein</fullName>
    </submittedName>
</protein>
<evidence type="ECO:0000313" key="2">
    <source>
        <dbReference type="EMBL" id="KAK5945483.1"/>
    </source>
</evidence>
<dbReference type="Proteomes" id="UP001334248">
    <property type="component" value="Unassembled WGS sequence"/>
</dbReference>